<protein>
    <submittedName>
        <fullName evidence="3">DUF443 family protein</fullName>
    </submittedName>
</protein>
<dbReference type="Proteomes" id="UP000267096">
    <property type="component" value="Unassembled WGS sequence"/>
</dbReference>
<name>A0A0M3KKN3_ANISI</name>
<keyword evidence="2" id="KW-1185">Reference proteome</keyword>
<reference evidence="1 2" key="2">
    <citation type="submission" date="2018-11" db="EMBL/GenBank/DDBJ databases">
        <authorList>
            <consortium name="Pathogen Informatics"/>
        </authorList>
    </citation>
    <scope>NUCLEOTIDE SEQUENCE [LARGE SCALE GENOMIC DNA]</scope>
</reference>
<dbReference type="EMBL" id="UYRR01041453">
    <property type="protein sequence ID" value="VDK81196.1"/>
    <property type="molecule type" value="Genomic_DNA"/>
</dbReference>
<organism evidence="3">
    <name type="scientific">Anisakis simplex</name>
    <name type="common">Herring worm</name>
    <dbReference type="NCBI Taxonomy" id="6269"/>
    <lineage>
        <taxon>Eukaryota</taxon>
        <taxon>Metazoa</taxon>
        <taxon>Ecdysozoa</taxon>
        <taxon>Nematoda</taxon>
        <taxon>Chromadorea</taxon>
        <taxon>Rhabditida</taxon>
        <taxon>Spirurina</taxon>
        <taxon>Ascaridomorpha</taxon>
        <taxon>Ascaridoidea</taxon>
        <taxon>Anisakidae</taxon>
        <taxon>Anisakis</taxon>
        <taxon>Anisakis simplex complex</taxon>
    </lineage>
</organism>
<dbReference type="Pfam" id="PF09746">
    <property type="entry name" value="Membralin"/>
    <property type="match status" value="1"/>
</dbReference>
<evidence type="ECO:0000313" key="2">
    <source>
        <dbReference type="Proteomes" id="UP000267096"/>
    </source>
</evidence>
<reference evidence="3" key="1">
    <citation type="submission" date="2017-02" db="UniProtKB">
        <authorList>
            <consortium name="WormBaseParasite"/>
        </authorList>
    </citation>
    <scope>IDENTIFICATION</scope>
</reference>
<dbReference type="OrthoDB" id="6779347at2759"/>
<evidence type="ECO:0000313" key="3">
    <source>
        <dbReference type="WBParaSite" id="ASIM_0002156401-mRNA-1"/>
    </source>
</evidence>
<sequence>MLCSESNGKEGYLRDLISGEHYRFVTIGNAKASYITALVVMLIF</sequence>
<dbReference type="InterPro" id="IPR019144">
    <property type="entry name" value="Membralin"/>
</dbReference>
<accession>A0A0M3KKN3</accession>
<gene>
    <name evidence="1" type="ORF">ASIM_LOCUS20931</name>
</gene>
<dbReference type="AlphaFoldDB" id="A0A0M3KKN3"/>
<evidence type="ECO:0000313" key="1">
    <source>
        <dbReference type="EMBL" id="VDK81196.1"/>
    </source>
</evidence>
<proteinExistence type="predicted"/>
<dbReference type="WBParaSite" id="ASIM_0002156401-mRNA-1">
    <property type="protein sequence ID" value="ASIM_0002156401-mRNA-1"/>
    <property type="gene ID" value="ASIM_0002156401"/>
</dbReference>